<evidence type="ECO:0000313" key="2">
    <source>
        <dbReference type="Proteomes" id="UP000676035"/>
    </source>
</evidence>
<dbReference type="EMBL" id="JAGYHF010000007">
    <property type="protein sequence ID" value="MBS4079629.1"/>
    <property type="molecule type" value="Genomic_DNA"/>
</dbReference>
<dbReference type="Proteomes" id="UP000676035">
    <property type="component" value="Unassembled WGS sequence"/>
</dbReference>
<keyword evidence="2" id="KW-1185">Reference proteome</keyword>
<accession>A0ABS5MZ70</accession>
<gene>
    <name evidence="1" type="ORF">KFS80_15165</name>
</gene>
<comment type="caution">
    <text evidence="1">The sequence shown here is derived from an EMBL/GenBank/DDBJ whole genome shotgun (WGS) entry which is preliminary data.</text>
</comment>
<sequence>MNKIICTIALGFVVQIAVATGLTFWLFNHNNDMALQYSQLAERNANAYTDEALRLRYNQLQLERSQERESLHTWIDKRIDLKLSQLPKGHGQ</sequence>
<name>A0ABS5MZ70_9PSED</name>
<evidence type="ECO:0000313" key="1">
    <source>
        <dbReference type="EMBL" id="MBS4079629.1"/>
    </source>
</evidence>
<reference evidence="1 2" key="1">
    <citation type="submission" date="2021-04" db="EMBL/GenBank/DDBJ databases">
        <title>Pseudomonas rustica sp. nov. isolated from raw milk.</title>
        <authorList>
            <person name="Fiedler G."/>
            <person name="Gieschler S."/>
            <person name="Kabisch J."/>
            <person name="Grimmler C."/>
            <person name="Brinks E."/>
            <person name="Wagner N."/>
            <person name="Hetzer B."/>
            <person name="Franz C.M.A.P."/>
            <person name="Boehnlein C."/>
        </authorList>
    </citation>
    <scope>NUCLEOTIDE SEQUENCE [LARGE SCALE GENOMIC DNA]</scope>
    <source>
        <strain evidence="1 2">MBT-4</strain>
    </source>
</reference>
<protein>
    <submittedName>
        <fullName evidence="1">Uncharacterized protein</fullName>
    </submittedName>
</protein>
<organism evidence="1 2">
    <name type="scientific">Pseudomonas rustica</name>
    <dbReference type="NCBI Taxonomy" id="2827099"/>
    <lineage>
        <taxon>Bacteria</taxon>
        <taxon>Pseudomonadati</taxon>
        <taxon>Pseudomonadota</taxon>
        <taxon>Gammaproteobacteria</taxon>
        <taxon>Pseudomonadales</taxon>
        <taxon>Pseudomonadaceae</taxon>
        <taxon>Pseudomonas</taxon>
    </lineage>
</organism>
<proteinExistence type="predicted"/>
<dbReference type="RefSeq" id="WP_212545207.1">
    <property type="nucleotide sequence ID" value="NZ_JAGYHF010000007.1"/>
</dbReference>